<feature type="domain" description="Ig-like" evidence="15">
    <location>
        <begin position="3316"/>
        <end position="3399"/>
    </location>
</feature>
<dbReference type="InterPro" id="IPR003599">
    <property type="entry name" value="Ig_sub"/>
</dbReference>
<feature type="domain" description="Ig-like" evidence="15">
    <location>
        <begin position="915"/>
        <end position="1002"/>
    </location>
</feature>
<feature type="domain" description="Ig-like" evidence="15">
    <location>
        <begin position="2664"/>
        <end position="2754"/>
    </location>
</feature>
<feature type="domain" description="EGF-like" evidence="14">
    <location>
        <begin position="4442"/>
        <end position="4486"/>
    </location>
</feature>
<dbReference type="InterPro" id="IPR000152">
    <property type="entry name" value="EGF-type_Asp/Asn_hydroxyl_site"/>
</dbReference>
<dbReference type="GO" id="GO:0030424">
    <property type="term" value="C:axon"/>
    <property type="evidence" value="ECO:0007669"/>
    <property type="project" value="TreeGrafter"/>
</dbReference>
<dbReference type="InterPro" id="IPR009017">
    <property type="entry name" value="GFP"/>
</dbReference>
<sequence>MLHHSTMNAFWSKLSPLLLIICSLPLSGVHSQISGYEAPSVSYNLAGNLGFAAPQPPADPPPAPAPVTGSTLTFVFDSTGSMFDDLVQVIDGAENILNTAMSRREQPLKNFGLVPFHDPDIGPATITTDPDKFVEKLRNVYVSGGGDCPEASIGAILQALEMSLPGSFIYVFTDARSKDYHLVNEVLKTIQEKESQVVFVMTGDCGNHSHPGFKAYEQIAATSSGQVFLLNKSDVDEVLKFVEISLQSRKVNLIGTNHDSKAIISHRLPIDSRLNQITLAISGTNPFLELHDPTGRPVSVGDPGVEKQLDLDNVYILSIKNPKPGLWYLRAGSSDVHSVRVTGLSQLDFSYGFSRKPTMNINMTSHRALVGLVYNILIEGKELHPAGIFRRLDFLDLQGNVIATYPLTEVDPMRALYIVSDIVSPEGFYYIRVSGVDSNGFEFQRITPTALESLKPDPPRVRMSPWTPGYYGSTSVITCAVESLIPFTLHWTRDGLVISEPVQYSESADATYEIHNSVTANEGFYGCNATNTEGSSRAETYLDITEAPPILDTPENVTVTPGDSAVLSCHVIFSAVEYNMTWDRPGSFVTLAIHNRVSQLQNGSLLIQNINLADAGRYRCIAANEGGPSYENVYLFVQEKPEVRISGGNLTFTRGQNFSMTCTARGFPVPHLTWLKDGRELPTIPGLIIGPDGELTFINASPEVHGHYTCIASNSAGVSGTLSTVLYTEKPIIDMPTHQQLATPGALSTYLHCPATGIPPPKFTWFKDEFDLSAMSFISVHSNGTLEILSVQIVDKGVYTCVATNTAGNDTAAITLDVGARPTILTIPADIGVQYGQNVTMTCLARGTPQPVISWRRVGGVPIDSSPRVTIQSNGNLVIRDINVEDAGTYVCEAINEHGRDEVSAQIRITGLVRPDIADSPDVSEKIGTTVTLPCTPILGNPPPTIHWYRDGLPIRHGTHYRVREDGSLRIHPLRRDDAGMYRCVASNVAGNDTLWTHVTVQVPPTINSTETSYTVVYRDSVELLCPATGFPRPTVAWFKNGVPISSNELNQYVTDQGSLVITFANEDDAGTYTCMVSNKAGSTDLEITLHVLSPPSITEQPLSPNLNVTVGSTIAINCEAEGLPPPTIHWLRDGNQLRSSGANYVIDSSGSLTLQRISVNDQGQYVCVASNIAGNSTKTIYLNVQVPPSIQESGPIDLTVLVGNSIDLSCEALGIPAPEVTWQKDGVQLRQNSQLIFLPSGSLRVQQADQMNTGTYMCVASNAAGSTSKVITLTVHTYPNVTNFQSVYIINQTQSVTLRCPATGYPPPTVTWTKDGMPISENDLDRSKYFIDESAGTLQIIDAKYVDSGTYECLVTNLAGGISKQITLTVNVPPTSDGEVDIRTLQVTQDQSISLQCDVISYPPPEFTWLKNGRRLPGDLRHVVRPDGTLALSSLRLIDSGTYTCIASNVAGSTNIIYRLQVISPPSIAPGLTQLTVESGRTIELSCEVDGIPTPQVQWHKQGIPLDVDNNPRINRLVAGSLRIQGVTEEDTGEYECYAFNAAGSASRLINLDVRVSPTILETPREYTVKVRFPVTLLCPVTGTPKPEITWLKNGQEIEDVRYYQTQEGSLRIASTVRDDDANFTCVAKNSAGTSYKDIRLTIYVPPYDLTIGDKMFDFFLNDRISLPCVIDSYPPPTIIWKKDGEELVIDGQNYVQEKHSLEIPRAKVSHSGVFECVATNIAGNITRSMIVHVMVTPRIGIGPSVIKAFVGDSITLPCEAVGIPAPVHTWEKAGRLLDLENGRIAQLFSGSLAIDNVTQSDAGTYLCLVQNDAGSDTKEIRVVVQVPPIIIQDRVERLERRINSEVKLDCKAYGVPVPEITWYKDGNKIQQYENGYTILTNGTLLISNLQPNDNGMYECWAMSESGNATLEISINTQMRPYIDGENTIFQPETVSVTQYGNVYLHCNVTVAHPQASIQWYRDGRIITSRGDQGIQVEMGGARLSIPLIQERDAGMYQCVATNGIGDSNKHFHVSVHVHPVITSLRYEQLIVSAGESVSIACDATGYPTPRIAWRFEDRPVSGQNPHYNIHSDGTLEIPSVFVWDQGRYMCVAKSVAGNATRVVDLRVMVRPTITQVQTSLTRIEGSSVILPCESAGVPEPSVTWEKDGMTLNPDDDPDMEMIFTGSLRLANVDASDAGLYRCIARNDAGQASIAMTFIVHTPPVPDPNLPSQITPRPFNDTIIPCKMTGNPKPRIRWFKNNLPVAVNRGKYRQLADGSLLIRSVHAMDSGRYTCVGENGVGVKSNSVDLVVPIPPRIPDSNTPTEYPISELMPIDLQCFITDAYPPPIIMWFKGRELLTDDDDGITIQNDVLHIDAIRIEDAGEYSCLAFNLAGNATKIWNIDVQTRPRVIGDSIIRVTVDQDSKILLPCAVEATPAPWIEWEKDGEILPSNVPSQENNGIVTMEIPDAKRSNSGIYKCYARNAAGNVSITFVVEVHVPPVIEDALKEVIAVGLGQSIIIPCRASGFPPPEISWQKNYQDIPKNSLAMRVMVDGSLVINSTRVGDAGLYACLANSIAGFQMREVTLKVQEAPYIPRPQLTEETPHYGSAVLLTCPVTGIPQPDIMWMKDGVPVDPYEAEIFANGTLILRNVQGSDSGRYECIAVNEVGNFSIYIDVTVHVEPEIRNASSISLLSVLLNQRLDMVCEILNSVPPATIMWYKNGEPLPSQDPNYFTQADNQILTFTSAQTADSGTYECRATNNAGSTKKIFNVEVQVLPVIDGQPPGSGPIDPISVTVTQDKSIDLPCHASGNPQPTITWYKQGEPVTHNTPGVRVSRDGTVLSISRANVIHAGLFTCLATSSIGNATKVFAIMVHVPPEIDNAETLHNITVIQNNRVLLQCPTVAIPVARIKWFKDNRPLHTSQNVVIRDGGMALEIRDAQLLNNGRYHCVATNIVGESTKYFAVEVFIPPQPVNSNPNSTSVDTQKSVTLNCESEGYPLPTITWTKNGVFISPASSRYQISSGILHIPEVSVADMGFYECFVSNIAGNFTKSFTLEVLVAPTIEPIRGPISVSLGRPIRIPCTASGNPRPTITWQKNNQILTSDMGYTILDNGMLMIDSSEMSHAGRYICIARSKAGSSVLRVDLQVQVRPSIEGPAFSEHSVTEEDQITLSCEVSGIPPPVIRWIHNSQEITGNSFHHNILPSGSLQIPVVRREDQGLYVCFADNGVGIAQVQRYLEVQVPPSPNPRQPSEFFVNTGSVARLSCIIDGFPPPTITWEKDGQPIDTSRRLSVEDDGTLVIQQVQESDSGQYVCTAINAVGHVTRTVVLTIHVGPRFVRFPNDIELGIRDRLELVCEAQGNPPPQITWYINGTQTVSPPTVNGRSTYVIDSISKDDEGTYKCSAENTLGNRAASAVVIVRVPPTISVSADDKVVRVSDITVLDCASQGDPPPEVVWLKGNKIVTFNDRIQKAPNGSLIIYGTKPEDAGRYICRVFNRFGSDSSAAALEVQREPTFIMEPRNTTADQGSTIKLHCLVEGEPKPTISWLKDGFLIYPGQRIAILPNKTLVIVAAKREDTGRYVCQATNSMGPQSVGVNVIIRVHGQFSEWGQWGECSKTCGEGAHQRRTRQCNNPTPANNGRQCSGPSTDNRECILPMCPIDGRWSTWQPWGECSVTCGTGIRTRVRYCDNPPPQYNGRGCDGAPNQQADCIMRNCPVDGRYGPWTNWQPCSTTCGNGEQIRTRQCNNPPPQNFGRDCLGPAMHKRMCSERDCPVDGRWNEWSAWTTCTRSCNGGLRTRSRTCQAPQNNGRDCVGNNIEQDICNVERCPIHGNWSPWEAWTSCSASCDGGRQYRSRSCTRPAPQYNGRRCPGKSQEVRNCNQEECRRNGNWSPWSAWSPCSQTCGDSESIREHTCDNPAPANGGLPCVGPRTQVRKCNVPSCIGGPIEAVAQVSGNINGEEFGTTLLISNVSSETQGFSLVRARMYDIPASVGYALRYLISLISPIYWTSAYEVGDAINGYTLTKGNFERETEVVFGSGETMRITYRVTGVDADGVLKLSIIVTGEVPEFYPEDQVIFLPYDEDYIQTGPGEIFAQSRRVFTVNGIPIPYAWKHLISYDQSGVRMPFLVETLKARGLQGNFKPAEQMMEYGLQVSIHEGSPSNQCPQGFYFDQSGPFCRDEDECAQSGTCHHRCRNTPGSYECSCLRGYKLDRNNRCSDINECEAKPQLCSANQDCQNIPGSHLCLTSCRAGFRRLPTALTCSDVNECEDIDDLCDHQCQNTLGSYRCRCNRGFELQGGSRCVDINECERPDACVSRDQQCTNTLGSFTCITVCQNGFERAPNGSCADINECSNPIWNRCSRIQTCKNTYGGYTCLCPRGFRNDQQTNICLDINECRDSPCSYECRNTRGSYECICPEGMLRLSDRRTCVGRAVGPNEQLIVPTQRPEICSLGYQLVNNVCIDVDECQVGRQRGHSFCQGTCTNTEGSYTCSCPAGYRLSEDKTNCRDINECKSDRCGRDRMCFNTLGSYECVYVPCPRFYRRAELQTSEGTQFSCIKECPRNAPDCYDLEDSIRYKTLALARDYSDGWPTRDLFEMKVVNIRDGRPEENSYFTIIDERGSQEYCNCIMPFRIRRQNGKTLVATTSTLDKPKQYKLTVKASVYNEQNVFQYATRDIIFISVSAYPY</sequence>
<feature type="domain" description="EGF-like" evidence="14">
    <location>
        <begin position="4243"/>
        <end position="4282"/>
    </location>
</feature>
<dbReference type="FunFam" id="2.10.25.10:FF:000005">
    <property type="entry name" value="Fibrillin 2"/>
    <property type="match status" value="2"/>
</dbReference>
<feature type="domain" description="Ig-like" evidence="15">
    <location>
        <begin position="1647"/>
        <end position="1734"/>
    </location>
</feature>
<feature type="domain" description="Ig-like" evidence="15">
    <location>
        <begin position="2021"/>
        <end position="2108"/>
    </location>
</feature>
<dbReference type="OrthoDB" id="5985519at2759"/>
<feature type="domain" description="Ig-like" evidence="15">
    <location>
        <begin position="1280"/>
        <end position="1370"/>
    </location>
</feature>
<feature type="domain" description="Ig-like" evidence="15">
    <location>
        <begin position="3404"/>
        <end position="3491"/>
    </location>
</feature>
<keyword evidence="7" id="KW-0106">Calcium</keyword>
<dbReference type="FunFam" id="2.60.40.10:FF:000032">
    <property type="entry name" value="palladin isoform X1"/>
    <property type="match status" value="14"/>
</dbReference>
<dbReference type="InterPro" id="IPR049883">
    <property type="entry name" value="NOTCH1_EGF-like"/>
</dbReference>
<dbReference type="InterPro" id="IPR026823">
    <property type="entry name" value="cEGF"/>
</dbReference>
<dbReference type="Pfam" id="PF00090">
    <property type="entry name" value="TSP_1"/>
    <property type="match status" value="6"/>
</dbReference>
<dbReference type="SMART" id="SM00408">
    <property type="entry name" value="IGc2"/>
    <property type="match status" value="34"/>
</dbReference>
<dbReference type="SMART" id="SM00209">
    <property type="entry name" value="TSP1"/>
    <property type="match status" value="6"/>
</dbReference>
<protein>
    <submittedName>
        <fullName evidence="18">Hemicentin-1-like isoform X1</fullName>
    </submittedName>
</protein>
<dbReference type="RefSeq" id="XP_022085365.1">
    <property type="nucleotide sequence ID" value="XM_022229673.1"/>
</dbReference>
<dbReference type="InterPro" id="IPR018097">
    <property type="entry name" value="EGF_Ca-bd_CS"/>
</dbReference>
<dbReference type="SUPFAM" id="SSF57196">
    <property type="entry name" value="EGF/Laminin"/>
    <property type="match status" value="3"/>
</dbReference>
<dbReference type="Pfam" id="PF07474">
    <property type="entry name" value="G2F"/>
    <property type="match status" value="1"/>
</dbReference>
<dbReference type="FunFam" id="2.60.40.10:FF:000503">
    <property type="entry name" value="Hemicentin 1"/>
    <property type="match status" value="1"/>
</dbReference>
<dbReference type="PANTHER" id="PTHR45080:SF34">
    <property type="entry name" value="MYOSIN LIGHT CHAIN KINASE, SMOOTH MUSCLE-LIKE"/>
    <property type="match status" value="1"/>
</dbReference>
<dbReference type="GO" id="GO:0005886">
    <property type="term" value="C:plasma membrane"/>
    <property type="evidence" value="ECO:0007669"/>
    <property type="project" value="TreeGrafter"/>
</dbReference>
<evidence type="ECO:0000256" key="4">
    <source>
        <dbReference type="ARBA" id="ARBA00022536"/>
    </source>
</evidence>
<dbReference type="InterPro" id="IPR056475">
    <property type="entry name" value="GBD_Hemicentin/VWA7"/>
</dbReference>
<dbReference type="InterPro" id="IPR001881">
    <property type="entry name" value="EGF-like_Ca-bd_dom"/>
</dbReference>
<dbReference type="InterPro" id="IPR009030">
    <property type="entry name" value="Growth_fac_rcpt_cys_sf"/>
</dbReference>
<dbReference type="CDD" id="cd00096">
    <property type="entry name" value="Ig"/>
    <property type="match status" value="8"/>
</dbReference>
<keyword evidence="8 11" id="KW-1015">Disulfide bond</keyword>
<evidence type="ECO:0000256" key="11">
    <source>
        <dbReference type="PROSITE-ProRule" id="PRU00076"/>
    </source>
</evidence>
<dbReference type="Pfam" id="PF25106">
    <property type="entry name" value="VWA_4"/>
    <property type="match status" value="1"/>
</dbReference>
<feature type="domain" description="Ig-like" evidence="15">
    <location>
        <begin position="548"/>
        <end position="634"/>
    </location>
</feature>
<comment type="caution">
    <text evidence="11">Lacks conserved residue(s) required for the propagation of feature annotation.</text>
</comment>
<proteinExistence type="predicted"/>
<dbReference type="InterPro" id="IPR036179">
    <property type="entry name" value="Ig-like_dom_sf"/>
</dbReference>
<keyword evidence="5 13" id="KW-0732">Signal</keyword>
<dbReference type="InterPro" id="IPR056861">
    <property type="entry name" value="HMCN1-like_VWA"/>
</dbReference>
<comment type="subcellular location">
    <subcellularLocation>
        <location evidence="1">Secreted</location>
        <location evidence="1">Extracellular space</location>
        <location evidence="1">Extracellular matrix</location>
    </subcellularLocation>
</comment>
<dbReference type="PROSITE" id="PS50092">
    <property type="entry name" value="TSP1"/>
    <property type="match status" value="6"/>
</dbReference>
<dbReference type="CDD" id="cd00198">
    <property type="entry name" value="vWFA"/>
    <property type="match status" value="1"/>
</dbReference>
<dbReference type="InterPro" id="IPR050958">
    <property type="entry name" value="Cell_Adh-Cytoskel_Orgn"/>
</dbReference>
<dbReference type="FunFam" id="2.20.100.10:FF:000007">
    <property type="entry name" value="Thrombospondin 1"/>
    <property type="match status" value="2"/>
</dbReference>
<dbReference type="GO" id="GO:0050808">
    <property type="term" value="P:synapse organization"/>
    <property type="evidence" value="ECO:0007669"/>
    <property type="project" value="TreeGrafter"/>
</dbReference>
<dbReference type="SMART" id="SM00409">
    <property type="entry name" value="IG"/>
    <property type="match status" value="34"/>
</dbReference>
<dbReference type="Gene3D" id="2.40.155.10">
    <property type="entry name" value="Green fluorescent protein"/>
    <property type="match status" value="1"/>
</dbReference>
<feature type="domain" description="Ig-like" evidence="15">
    <location>
        <begin position="1829"/>
        <end position="1917"/>
    </location>
</feature>
<feature type="domain" description="Ig-like" evidence="15">
    <location>
        <begin position="2952"/>
        <end position="3038"/>
    </location>
</feature>
<dbReference type="GO" id="GO:0043025">
    <property type="term" value="C:neuronal cell body"/>
    <property type="evidence" value="ECO:0007669"/>
    <property type="project" value="TreeGrafter"/>
</dbReference>
<feature type="domain" description="Ig-like" evidence="15">
    <location>
        <begin position="1739"/>
        <end position="1825"/>
    </location>
</feature>
<dbReference type="Pfam" id="PF12662">
    <property type="entry name" value="cEGF"/>
    <property type="match status" value="1"/>
</dbReference>
<dbReference type="InterPro" id="IPR003598">
    <property type="entry name" value="Ig_sub2"/>
</dbReference>
<evidence type="ECO:0000256" key="6">
    <source>
        <dbReference type="ARBA" id="ARBA00022737"/>
    </source>
</evidence>
<dbReference type="FunFam" id="2.60.40.10:FF:000186">
    <property type="entry name" value="Hemicentin 1"/>
    <property type="match status" value="5"/>
</dbReference>
<dbReference type="Pfam" id="PF23560">
    <property type="entry name" value="GBD_Hemicentin"/>
    <property type="match status" value="1"/>
</dbReference>
<dbReference type="GeneID" id="110976421"/>
<feature type="domain" description="Ig-like" evidence="15">
    <location>
        <begin position="2579"/>
        <end position="2659"/>
    </location>
</feature>
<dbReference type="Proteomes" id="UP000694845">
    <property type="component" value="Unplaced"/>
</dbReference>
<organism evidence="17 18">
    <name type="scientific">Acanthaster planci</name>
    <name type="common">Crown-of-thorns starfish</name>
    <dbReference type="NCBI Taxonomy" id="133434"/>
    <lineage>
        <taxon>Eukaryota</taxon>
        <taxon>Metazoa</taxon>
        <taxon>Echinodermata</taxon>
        <taxon>Eleutherozoa</taxon>
        <taxon>Asterozoa</taxon>
        <taxon>Asteroidea</taxon>
        <taxon>Valvatacea</taxon>
        <taxon>Valvatida</taxon>
        <taxon>Acanthasteridae</taxon>
        <taxon>Acanthaster</taxon>
    </lineage>
</organism>
<feature type="domain" description="Ig-like" evidence="15">
    <location>
        <begin position="1096"/>
        <end position="1184"/>
    </location>
</feature>
<keyword evidence="2" id="KW-0964">Secreted</keyword>
<feature type="domain" description="Ig-like" evidence="15">
    <location>
        <begin position="459"/>
        <end position="545"/>
    </location>
</feature>
<feature type="domain" description="Ig-like" evidence="15">
    <location>
        <begin position="731"/>
        <end position="815"/>
    </location>
</feature>
<feature type="domain" description="Ig-like" evidence="15">
    <location>
        <begin position="2390"/>
        <end position="2473"/>
    </location>
</feature>
<dbReference type="Pfam" id="PF07679">
    <property type="entry name" value="I-set"/>
    <property type="match status" value="21"/>
</dbReference>
<dbReference type="InterPro" id="IPR000742">
    <property type="entry name" value="EGF"/>
</dbReference>
<feature type="disulfide bond" evidence="11">
    <location>
        <begin position="4163"/>
        <end position="4173"/>
    </location>
</feature>
<gene>
    <name evidence="18" type="primary">LOC110976421</name>
</gene>
<evidence type="ECO:0000256" key="9">
    <source>
        <dbReference type="ARBA" id="ARBA00023180"/>
    </source>
</evidence>
<feature type="domain" description="Ig-like" evidence="15">
    <location>
        <begin position="1374"/>
        <end position="1465"/>
    </location>
</feature>
<dbReference type="Gene3D" id="2.20.100.10">
    <property type="entry name" value="Thrombospondin type-1 (TSP1) repeat"/>
    <property type="match status" value="5"/>
</dbReference>
<evidence type="ECO:0000259" key="15">
    <source>
        <dbReference type="PROSITE" id="PS50835"/>
    </source>
</evidence>
<dbReference type="PROSITE" id="PS01187">
    <property type="entry name" value="EGF_CA"/>
    <property type="match status" value="2"/>
</dbReference>
<feature type="domain" description="EGF-like" evidence="14">
    <location>
        <begin position="4159"/>
        <end position="4197"/>
    </location>
</feature>
<feature type="domain" description="EGF-like" evidence="14">
    <location>
        <begin position="4327"/>
        <end position="4366"/>
    </location>
</feature>
<dbReference type="Pfam" id="PF13927">
    <property type="entry name" value="Ig_3"/>
    <property type="match status" value="12"/>
</dbReference>
<dbReference type="SUPFAM" id="SSF57184">
    <property type="entry name" value="Growth factor receptor domain"/>
    <property type="match status" value="2"/>
</dbReference>
<feature type="domain" description="Ig-like" evidence="15">
    <location>
        <begin position="822"/>
        <end position="910"/>
    </location>
</feature>
<keyword evidence="3" id="KW-0272">Extracellular matrix</keyword>
<evidence type="ECO:0000256" key="8">
    <source>
        <dbReference type="ARBA" id="ARBA00023157"/>
    </source>
</evidence>
<dbReference type="InterPro" id="IPR007110">
    <property type="entry name" value="Ig-like_dom"/>
</dbReference>
<dbReference type="SUPFAM" id="SSF82895">
    <property type="entry name" value="TSP-1 type 1 repeat"/>
    <property type="match status" value="6"/>
</dbReference>
<feature type="chain" id="PRO_5034605330" evidence="13">
    <location>
        <begin position="32"/>
        <end position="4665"/>
    </location>
</feature>
<feature type="domain" description="Ig-like" evidence="15">
    <location>
        <begin position="1005"/>
        <end position="1089"/>
    </location>
</feature>
<dbReference type="Gene3D" id="3.40.50.410">
    <property type="entry name" value="von Willebrand factor, type A domain"/>
    <property type="match status" value="1"/>
</dbReference>
<evidence type="ECO:0000256" key="12">
    <source>
        <dbReference type="SAM" id="MobiDB-lite"/>
    </source>
</evidence>
<dbReference type="PROSITE" id="PS00010">
    <property type="entry name" value="ASX_HYDROXYL"/>
    <property type="match status" value="5"/>
</dbReference>
<evidence type="ECO:0000313" key="17">
    <source>
        <dbReference type="Proteomes" id="UP000694845"/>
    </source>
</evidence>
<dbReference type="PROSITE" id="PS50026">
    <property type="entry name" value="EGF_3"/>
    <property type="match status" value="5"/>
</dbReference>
<feature type="domain" description="Ig-like" evidence="15">
    <location>
        <begin position="3494"/>
        <end position="3577"/>
    </location>
</feature>
<dbReference type="InterPro" id="IPR036383">
    <property type="entry name" value="TSP1_rpt_sf"/>
</dbReference>
<feature type="domain" description="Ig-like" evidence="15">
    <location>
        <begin position="3133"/>
        <end position="3220"/>
    </location>
</feature>
<dbReference type="FunFam" id="2.20.100.10:FF:000001">
    <property type="entry name" value="semaphorin-5A isoform X1"/>
    <property type="match status" value="4"/>
</dbReference>
<evidence type="ECO:0000256" key="13">
    <source>
        <dbReference type="SAM" id="SignalP"/>
    </source>
</evidence>
<feature type="domain" description="Ig-like" evidence="15">
    <location>
        <begin position="1189"/>
        <end position="1275"/>
    </location>
</feature>
<dbReference type="InterPro" id="IPR013106">
    <property type="entry name" value="Ig_V-set"/>
</dbReference>
<evidence type="ECO:0000256" key="1">
    <source>
        <dbReference type="ARBA" id="ARBA00004498"/>
    </source>
</evidence>
<dbReference type="PANTHER" id="PTHR45080">
    <property type="entry name" value="CONTACTIN 5"/>
    <property type="match status" value="1"/>
</dbReference>
<dbReference type="GO" id="GO:0008046">
    <property type="term" value="F:axon guidance receptor activity"/>
    <property type="evidence" value="ECO:0007669"/>
    <property type="project" value="TreeGrafter"/>
</dbReference>
<feature type="domain" description="Ig-like" evidence="15">
    <location>
        <begin position="641"/>
        <end position="723"/>
    </location>
</feature>
<feature type="signal peptide" evidence="13">
    <location>
        <begin position="1"/>
        <end position="31"/>
    </location>
</feature>
<feature type="domain" description="Ig-like" evidence="15">
    <location>
        <begin position="1559"/>
        <end position="1643"/>
    </location>
</feature>
<dbReference type="InterPro" id="IPR036465">
    <property type="entry name" value="vWFA_dom_sf"/>
</dbReference>
<keyword evidence="9" id="KW-0325">Glycoprotein</keyword>
<dbReference type="Pfam" id="PF07645">
    <property type="entry name" value="EGF_CA"/>
    <property type="match status" value="6"/>
</dbReference>
<dbReference type="SUPFAM" id="SSF48726">
    <property type="entry name" value="Immunoglobulin"/>
    <property type="match status" value="34"/>
</dbReference>
<reference evidence="18" key="1">
    <citation type="submission" date="2025-08" db="UniProtKB">
        <authorList>
            <consortium name="RefSeq"/>
        </authorList>
    </citation>
    <scope>IDENTIFICATION</scope>
</reference>
<dbReference type="KEGG" id="aplc:110976421"/>
<feature type="domain" description="Ig-like" evidence="15">
    <location>
        <begin position="2481"/>
        <end position="2569"/>
    </location>
</feature>
<dbReference type="SMART" id="SM00181">
    <property type="entry name" value="EGF"/>
    <property type="match status" value="8"/>
</dbReference>
<dbReference type="SUPFAM" id="SSF54511">
    <property type="entry name" value="GFP-like"/>
    <property type="match status" value="1"/>
</dbReference>
<feature type="domain" description="Ig-like" evidence="15">
    <location>
        <begin position="2113"/>
        <end position="2196"/>
    </location>
</feature>
<feature type="domain" description="Nidogen G2 beta-barrel" evidence="16">
    <location>
        <begin position="3924"/>
        <end position="4145"/>
    </location>
</feature>
<evidence type="ECO:0000259" key="14">
    <source>
        <dbReference type="PROSITE" id="PS50026"/>
    </source>
</evidence>
<feature type="compositionally biased region" description="Polar residues" evidence="12">
    <location>
        <begin position="3610"/>
        <end position="3627"/>
    </location>
</feature>
<feature type="domain" description="Ig-like" evidence="15">
    <location>
        <begin position="1467"/>
        <end position="1552"/>
    </location>
</feature>
<dbReference type="GO" id="GO:0005509">
    <property type="term" value="F:calcium ion binding"/>
    <property type="evidence" value="ECO:0007669"/>
    <property type="project" value="InterPro"/>
</dbReference>
<keyword evidence="4 11" id="KW-0245">EGF-like domain</keyword>
<accession>A0A8B7XZA5</accession>
<dbReference type="PROSITE" id="PS01186">
    <property type="entry name" value="EGF_2"/>
    <property type="match status" value="3"/>
</dbReference>
<dbReference type="FunFam" id="2.10.25.10:FF:000014">
    <property type="entry name" value="Latent-transforming growth factor beta-binding protein 3"/>
    <property type="match status" value="1"/>
</dbReference>
<feature type="domain" description="Ig-like" evidence="15">
    <location>
        <begin position="2859"/>
        <end position="2949"/>
    </location>
</feature>
<dbReference type="GO" id="GO:0007156">
    <property type="term" value="P:homophilic cell adhesion via plasma membrane adhesion molecules"/>
    <property type="evidence" value="ECO:0007669"/>
    <property type="project" value="TreeGrafter"/>
</dbReference>
<evidence type="ECO:0000259" key="16">
    <source>
        <dbReference type="PROSITE" id="PS50993"/>
    </source>
</evidence>
<dbReference type="CDD" id="cd00054">
    <property type="entry name" value="EGF_CA"/>
    <property type="match status" value="8"/>
</dbReference>
<feature type="region of interest" description="Disordered" evidence="12">
    <location>
        <begin position="3606"/>
        <end position="3627"/>
    </location>
</feature>
<evidence type="ECO:0000256" key="2">
    <source>
        <dbReference type="ARBA" id="ARBA00022525"/>
    </source>
</evidence>
<feature type="domain" description="Ig-like" evidence="15">
    <location>
        <begin position="2759"/>
        <end position="2852"/>
    </location>
</feature>
<dbReference type="SUPFAM" id="SSF53300">
    <property type="entry name" value="vWA-like"/>
    <property type="match status" value="1"/>
</dbReference>
<evidence type="ECO:0000256" key="10">
    <source>
        <dbReference type="ARBA" id="ARBA00023319"/>
    </source>
</evidence>
<feature type="domain" description="EGF-like" evidence="14">
    <location>
        <begin position="4371"/>
        <end position="4409"/>
    </location>
</feature>
<feature type="domain" description="Ig-like" evidence="15">
    <location>
        <begin position="2297"/>
        <end position="2385"/>
    </location>
</feature>
<evidence type="ECO:0000256" key="5">
    <source>
        <dbReference type="ARBA" id="ARBA00022729"/>
    </source>
</evidence>
<keyword evidence="17" id="KW-1185">Reference proteome</keyword>
<dbReference type="SMART" id="SM00682">
    <property type="entry name" value="G2F"/>
    <property type="match status" value="1"/>
</dbReference>
<feature type="domain" description="Ig-like" evidence="15">
    <location>
        <begin position="1922"/>
        <end position="2016"/>
    </location>
</feature>
<feature type="domain" description="Ig-like" evidence="15">
    <location>
        <begin position="3043"/>
        <end position="3128"/>
    </location>
</feature>
<dbReference type="Gene3D" id="2.10.25.10">
    <property type="entry name" value="Laminin"/>
    <property type="match status" value="8"/>
</dbReference>
<dbReference type="InterPro" id="IPR013783">
    <property type="entry name" value="Ig-like_fold"/>
</dbReference>
<name>A0A8B7XZA5_ACAPL</name>
<dbReference type="PROSITE" id="PS50993">
    <property type="entry name" value="NIDOGEN_G2"/>
    <property type="match status" value="1"/>
</dbReference>
<keyword evidence="10" id="KW-0393">Immunoglobulin domain</keyword>
<evidence type="ECO:0000313" key="18">
    <source>
        <dbReference type="RefSeq" id="XP_022085365.1"/>
    </source>
</evidence>
<dbReference type="InterPro" id="IPR000884">
    <property type="entry name" value="TSP1_rpt"/>
</dbReference>
<feature type="domain" description="Ig-like" evidence="15">
    <location>
        <begin position="3225"/>
        <end position="3311"/>
    </location>
</feature>
<evidence type="ECO:0000256" key="3">
    <source>
        <dbReference type="ARBA" id="ARBA00022530"/>
    </source>
</evidence>
<dbReference type="PROSITE" id="PS50835">
    <property type="entry name" value="IG_LIKE"/>
    <property type="match status" value="34"/>
</dbReference>
<dbReference type="InterPro" id="IPR006605">
    <property type="entry name" value="G2_nidogen/fibulin_G2F"/>
</dbReference>
<dbReference type="SMART" id="SM00406">
    <property type="entry name" value="IGv"/>
    <property type="match status" value="13"/>
</dbReference>
<dbReference type="SMART" id="SM00179">
    <property type="entry name" value="EGF_CA"/>
    <property type="match status" value="8"/>
</dbReference>
<dbReference type="FunFam" id="2.60.40.10:FF:000130">
    <property type="entry name" value="Hemicentin 1"/>
    <property type="match status" value="2"/>
</dbReference>
<feature type="domain" description="Ig-like" evidence="15">
    <location>
        <begin position="2204"/>
        <end position="2292"/>
    </location>
</feature>
<keyword evidence="6" id="KW-0677">Repeat</keyword>
<dbReference type="InterPro" id="IPR013098">
    <property type="entry name" value="Ig_I-set"/>
</dbReference>
<dbReference type="Gene3D" id="2.60.40.10">
    <property type="entry name" value="Immunoglobulins"/>
    <property type="match status" value="34"/>
</dbReference>
<evidence type="ECO:0000256" key="7">
    <source>
        <dbReference type="ARBA" id="ARBA00022837"/>
    </source>
</evidence>